<dbReference type="GO" id="GO:0022857">
    <property type="term" value="F:transmembrane transporter activity"/>
    <property type="evidence" value="ECO:0007669"/>
    <property type="project" value="InterPro"/>
</dbReference>
<dbReference type="InterPro" id="IPR037294">
    <property type="entry name" value="ABC_BtuC-like"/>
</dbReference>
<feature type="transmembrane region" description="Helical" evidence="8">
    <location>
        <begin position="181"/>
        <end position="203"/>
    </location>
</feature>
<comment type="subcellular location">
    <subcellularLocation>
        <location evidence="1">Cell membrane</location>
        <topology evidence="1">Multi-pass membrane protein</topology>
    </subcellularLocation>
</comment>
<accession>A0A4R7BX60</accession>
<evidence type="ECO:0000256" key="2">
    <source>
        <dbReference type="ARBA" id="ARBA00007935"/>
    </source>
</evidence>
<dbReference type="SUPFAM" id="SSF81345">
    <property type="entry name" value="ABC transporter involved in vitamin B12 uptake, BtuC"/>
    <property type="match status" value="1"/>
</dbReference>
<feature type="transmembrane region" description="Helical" evidence="8">
    <location>
        <begin position="342"/>
        <end position="359"/>
    </location>
</feature>
<comment type="similarity">
    <text evidence="2">Belongs to the binding-protein-dependent transport system permease family. FecCD subfamily.</text>
</comment>
<keyword evidence="7 8" id="KW-0472">Membrane</keyword>
<evidence type="ECO:0000313" key="10">
    <source>
        <dbReference type="Proteomes" id="UP000295122"/>
    </source>
</evidence>
<name>A0A4R7BX60_9HYPH</name>
<dbReference type="PANTHER" id="PTHR30472:SF25">
    <property type="entry name" value="ABC TRANSPORTER PERMEASE PROTEIN MJ0876-RELATED"/>
    <property type="match status" value="1"/>
</dbReference>
<dbReference type="Pfam" id="PF01032">
    <property type="entry name" value="FecCD"/>
    <property type="match status" value="1"/>
</dbReference>
<evidence type="ECO:0000256" key="8">
    <source>
        <dbReference type="SAM" id="Phobius"/>
    </source>
</evidence>
<keyword evidence="4" id="KW-1003">Cell membrane</keyword>
<dbReference type="EMBL" id="SNZR01000014">
    <property type="protein sequence ID" value="TDR89265.1"/>
    <property type="molecule type" value="Genomic_DNA"/>
</dbReference>
<feature type="transmembrane region" description="Helical" evidence="8">
    <location>
        <begin position="117"/>
        <end position="140"/>
    </location>
</feature>
<dbReference type="AlphaFoldDB" id="A0A4R7BX60"/>
<evidence type="ECO:0000256" key="7">
    <source>
        <dbReference type="ARBA" id="ARBA00023136"/>
    </source>
</evidence>
<gene>
    <name evidence="9" type="ORF">EV668_3755</name>
</gene>
<evidence type="ECO:0000256" key="1">
    <source>
        <dbReference type="ARBA" id="ARBA00004651"/>
    </source>
</evidence>
<sequence length="367" mass="37262">MIATSGPALPGTAPRWRSSAGRIRGWIVLFALALLVLLTGLASLGTGAVSLPLARVAAIVLAGREAVLGDPALVRDGVIVFDIRLPRTLIGLLVGATLATGGALLQGLFRNPLADPALVGVSSGAALAAAVTIVLGHHFVSGSGPVPFTALPIAAFVGGLGATMLLYAIATRRGRTSVATMLLAGVAISALAGAGTGLLAFMSDDRQLRDLTFWTLGSVAGSTWSKFSMVGPVLLAVLVAAPFLSRALNALVLGEAEAFHLGIAVQRSKRLLILLVAVGVGCSVAVTGLISFVGLVVPHLIRLAVGPDHRLLLPASALGGAVLLVASDMVARVVVAPAELPIGIVTALIGAPYFLWLLLRRNTVLDA</sequence>
<feature type="transmembrane region" description="Helical" evidence="8">
    <location>
        <begin position="25"/>
        <end position="45"/>
    </location>
</feature>
<comment type="caution">
    <text evidence="9">The sequence shown here is derived from an EMBL/GenBank/DDBJ whole genome shotgun (WGS) entry which is preliminary data.</text>
</comment>
<protein>
    <submittedName>
        <fullName evidence="9">Iron complex transport system permease protein</fullName>
    </submittedName>
</protein>
<dbReference type="GO" id="GO:0033214">
    <property type="term" value="P:siderophore-iron import into cell"/>
    <property type="evidence" value="ECO:0007669"/>
    <property type="project" value="TreeGrafter"/>
</dbReference>
<keyword evidence="10" id="KW-1185">Reference proteome</keyword>
<evidence type="ECO:0000256" key="6">
    <source>
        <dbReference type="ARBA" id="ARBA00022989"/>
    </source>
</evidence>
<dbReference type="Gene3D" id="1.10.3470.10">
    <property type="entry name" value="ABC transporter involved in vitamin B12 uptake, BtuC"/>
    <property type="match status" value="1"/>
</dbReference>
<keyword evidence="6 8" id="KW-1133">Transmembrane helix</keyword>
<organism evidence="9 10">
    <name type="scientific">Enterovirga rhinocerotis</name>
    <dbReference type="NCBI Taxonomy" id="1339210"/>
    <lineage>
        <taxon>Bacteria</taxon>
        <taxon>Pseudomonadati</taxon>
        <taxon>Pseudomonadota</taxon>
        <taxon>Alphaproteobacteria</taxon>
        <taxon>Hyphomicrobiales</taxon>
        <taxon>Methylobacteriaceae</taxon>
        <taxon>Enterovirga</taxon>
    </lineage>
</organism>
<dbReference type="PANTHER" id="PTHR30472">
    <property type="entry name" value="FERRIC ENTEROBACTIN TRANSPORT SYSTEM PERMEASE PROTEIN"/>
    <property type="match status" value="1"/>
</dbReference>
<dbReference type="FunFam" id="1.10.3470.10:FF:000001">
    <property type="entry name" value="Vitamin B12 ABC transporter permease BtuC"/>
    <property type="match status" value="1"/>
</dbReference>
<dbReference type="GO" id="GO:0005886">
    <property type="term" value="C:plasma membrane"/>
    <property type="evidence" value="ECO:0007669"/>
    <property type="project" value="UniProtKB-SubCell"/>
</dbReference>
<dbReference type="Proteomes" id="UP000295122">
    <property type="component" value="Unassembled WGS sequence"/>
</dbReference>
<keyword evidence="3" id="KW-0813">Transport</keyword>
<reference evidence="9 10" key="1">
    <citation type="submission" date="2019-03" db="EMBL/GenBank/DDBJ databases">
        <title>Genomic Encyclopedia of Type Strains, Phase IV (KMG-IV): sequencing the most valuable type-strain genomes for metagenomic binning, comparative biology and taxonomic classification.</title>
        <authorList>
            <person name="Goeker M."/>
        </authorList>
    </citation>
    <scope>NUCLEOTIDE SEQUENCE [LARGE SCALE GENOMIC DNA]</scope>
    <source>
        <strain evidence="9 10">DSM 25903</strain>
    </source>
</reference>
<feature type="transmembrane region" description="Helical" evidence="8">
    <location>
        <begin position="317"/>
        <end position="335"/>
    </location>
</feature>
<keyword evidence="5 8" id="KW-0812">Transmembrane</keyword>
<proteinExistence type="inferred from homology"/>
<feature type="transmembrane region" description="Helical" evidence="8">
    <location>
        <begin position="88"/>
        <end position="105"/>
    </location>
</feature>
<dbReference type="CDD" id="cd06550">
    <property type="entry name" value="TM_ABC_iron-siderophores_like"/>
    <property type="match status" value="1"/>
</dbReference>
<feature type="transmembrane region" description="Helical" evidence="8">
    <location>
        <begin position="223"/>
        <end position="244"/>
    </location>
</feature>
<evidence type="ECO:0000256" key="4">
    <source>
        <dbReference type="ARBA" id="ARBA00022475"/>
    </source>
</evidence>
<feature type="transmembrane region" description="Helical" evidence="8">
    <location>
        <begin position="271"/>
        <end position="297"/>
    </location>
</feature>
<feature type="transmembrane region" description="Helical" evidence="8">
    <location>
        <begin position="146"/>
        <end position="169"/>
    </location>
</feature>
<evidence type="ECO:0000256" key="3">
    <source>
        <dbReference type="ARBA" id="ARBA00022448"/>
    </source>
</evidence>
<evidence type="ECO:0000313" key="9">
    <source>
        <dbReference type="EMBL" id="TDR89265.1"/>
    </source>
</evidence>
<evidence type="ECO:0000256" key="5">
    <source>
        <dbReference type="ARBA" id="ARBA00022692"/>
    </source>
</evidence>
<dbReference type="InterPro" id="IPR000522">
    <property type="entry name" value="ABC_transptr_permease_BtuC"/>
</dbReference>